<feature type="transmembrane region" description="Helical" evidence="12">
    <location>
        <begin position="99"/>
        <end position="120"/>
    </location>
</feature>
<evidence type="ECO:0000256" key="10">
    <source>
        <dbReference type="ARBA" id="ARBA00023224"/>
    </source>
</evidence>
<keyword evidence="3" id="KW-1003">Cell membrane</keyword>
<evidence type="ECO:0000256" key="4">
    <source>
        <dbReference type="ARBA" id="ARBA00022692"/>
    </source>
</evidence>
<evidence type="ECO:0000256" key="3">
    <source>
        <dbReference type="ARBA" id="ARBA00022475"/>
    </source>
</evidence>
<feature type="transmembrane region" description="Helical" evidence="12">
    <location>
        <begin position="24"/>
        <end position="50"/>
    </location>
</feature>
<keyword evidence="10 11" id="KW-0807">Transducer</keyword>
<gene>
    <name evidence="14" type="ORF">CHIRRI_LOCUS10938</name>
</gene>
<evidence type="ECO:0000256" key="7">
    <source>
        <dbReference type="ARBA" id="ARBA00023136"/>
    </source>
</evidence>
<keyword evidence="7 12" id="KW-0472">Membrane</keyword>
<dbReference type="SMART" id="SM01381">
    <property type="entry name" value="7TM_GPCR_Srsx"/>
    <property type="match status" value="1"/>
</dbReference>
<dbReference type="FunFam" id="1.20.1070.10:FF:000523">
    <property type="entry name" value="5-hydroxytryptamine receptor 2B"/>
    <property type="match status" value="1"/>
</dbReference>
<evidence type="ECO:0000256" key="1">
    <source>
        <dbReference type="ARBA" id="ARBA00004651"/>
    </source>
</evidence>
<keyword evidence="15" id="KW-1185">Reference proteome</keyword>
<feature type="transmembrane region" description="Helical" evidence="12">
    <location>
        <begin position="141"/>
        <end position="164"/>
    </location>
</feature>
<dbReference type="GO" id="GO:0004993">
    <property type="term" value="F:G protein-coupled serotonin receptor activity"/>
    <property type="evidence" value="ECO:0007669"/>
    <property type="project" value="UniProtKB-ARBA"/>
</dbReference>
<dbReference type="Proteomes" id="UP001153620">
    <property type="component" value="Chromosome 3"/>
</dbReference>
<dbReference type="PROSITE" id="PS00237">
    <property type="entry name" value="G_PROTEIN_RECEP_F1_1"/>
    <property type="match status" value="1"/>
</dbReference>
<feature type="transmembrane region" description="Helical" evidence="12">
    <location>
        <begin position="62"/>
        <end position="87"/>
    </location>
</feature>
<dbReference type="PANTHER" id="PTHR24248:SF199">
    <property type="entry name" value="IP13425P-RELATED"/>
    <property type="match status" value="1"/>
</dbReference>
<feature type="transmembrane region" description="Helical" evidence="12">
    <location>
        <begin position="344"/>
        <end position="364"/>
    </location>
</feature>
<dbReference type="GO" id="GO:0043410">
    <property type="term" value="P:positive regulation of MAPK cascade"/>
    <property type="evidence" value="ECO:0007669"/>
    <property type="project" value="TreeGrafter"/>
</dbReference>
<dbReference type="PANTHER" id="PTHR24248">
    <property type="entry name" value="ADRENERGIC RECEPTOR-RELATED G-PROTEIN COUPLED RECEPTOR"/>
    <property type="match status" value="1"/>
</dbReference>
<evidence type="ECO:0000256" key="5">
    <source>
        <dbReference type="ARBA" id="ARBA00022989"/>
    </source>
</evidence>
<dbReference type="InterPro" id="IPR017452">
    <property type="entry name" value="GPCR_Rhodpsn_7TM"/>
</dbReference>
<dbReference type="InterPro" id="IPR000276">
    <property type="entry name" value="GPCR_Rhodpsn"/>
</dbReference>
<comment type="subcellular location">
    <subcellularLocation>
        <location evidence="1">Cell membrane</location>
        <topology evidence="1">Multi-pass membrane protein</topology>
    </subcellularLocation>
</comment>
<sequence length="428" mass="49059">MNISTTNYNISDIVKTDKSWSWTKVLFCTLFCLLIITVIVGNTLVILSVITTRRLRTVTNCFVTSLAVADWLVGIFVMPPAVIDFLVGSWPLGIILCDIWISLDVLLCTASILSLCAISIDRYLAVTQPLNYSKRRRSKRLAMVMIFIVWVLAIAITCPPFLGWLDQGIRKDENECGYNQNMGYVIYSALGSFFIPMSIMVYVYTRIFCVLTSRQSRISRTEACERAIDVENEFITSEIDSSYPQCSKDSVLNNTLSETPQTTLYELLEYAKSRSILRNNIQNSTSNSSQSGFSIRAMNSVHFNQHSNNLHLHPISCENSSLKINKKVPIRISSLKRESKTAQTLSIVIFTFIASWLPFFIHYICKPFLVEDSMWRNEILEASLIWLGWLNSAMNPFIYAFYNNDFRIAFYRLTLRNCFKDQQNNVFK</sequence>
<evidence type="ECO:0000256" key="6">
    <source>
        <dbReference type="ARBA" id="ARBA00023040"/>
    </source>
</evidence>
<dbReference type="GO" id="GO:0005886">
    <property type="term" value="C:plasma membrane"/>
    <property type="evidence" value="ECO:0007669"/>
    <property type="project" value="UniProtKB-SubCell"/>
</dbReference>
<evidence type="ECO:0000256" key="11">
    <source>
        <dbReference type="RuleBase" id="RU000688"/>
    </source>
</evidence>
<dbReference type="OrthoDB" id="5977853at2759"/>
<dbReference type="PROSITE" id="PS50262">
    <property type="entry name" value="G_PROTEIN_RECEP_F1_2"/>
    <property type="match status" value="1"/>
</dbReference>
<evidence type="ECO:0000256" key="12">
    <source>
        <dbReference type="SAM" id="Phobius"/>
    </source>
</evidence>
<dbReference type="SUPFAM" id="SSF81321">
    <property type="entry name" value="Family A G protein-coupled receptor-like"/>
    <property type="match status" value="1"/>
</dbReference>
<keyword evidence="4 11" id="KW-0812">Transmembrane</keyword>
<evidence type="ECO:0000256" key="9">
    <source>
        <dbReference type="ARBA" id="ARBA00023170"/>
    </source>
</evidence>
<name>A0A9N9WWE0_9DIPT</name>
<keyword evidence="8" id="KW-1015">Disulfide bond</keyword>
<dbReference type="CDD" id="cd15061">
    <property type="entry name" value="7tmA_tyramine_R-like"/>
    <property type="match status" value="1"/>
</dbReference>
<dbReference type="EMBL" id="OU895879">
    <property type="protein sequence ID" value="CAG9808092.1"/>
    <property type="molecule type" value="Genomic_DNA"/>
</dbReference>
<dbReference type="Pfam" id="PF00001">
    <property type="entry name" value="7tm_1"/>
    <property type="match status" value="1"/>
</dbReference>
<dbReference type="Gene3D" id="1.20.1070.10">
    <property type="entry name" value="Rhodopsin 7-helix transmembrane proteins"/>
    <property type="match status" value="1"/>
</dbReference>
<evidence type="ECO:0000313" key="14">
    <source>
        <dbReference type="EMBL" id="CAG9808092.1"/>
    </source>
</evidence>
<keyword evidence="5 12" id="KW-1133">Transmembrane helix</keyword>
<protein>
    <recommendedName>
        <fullName evidence="13">G-protein coupled receptors family 1 profile domain-containing protein</fullName>
    </recommendedName>
</protein>
<reference evidence="14" key="1">
    <citation type="submission" date="2022-01" db="EMBL/GenBank/DDBJ databases">
        <authorList>
            <person name="King R."/>
        </authorList>
    </citation>
    <scope>NUCLEOTIDE SEQUENCE</scope>
</reference>
<dbReference type="AlphaFoldDB" id="A0A9N9WWE0"/>
<feature type="domain" description="G-protein coupled receptors family 1 profile" evidence="13">
    <location>
        <begin position="41"/>
        <end position="399"/>
    </location>
</feature>
<accession>A0A9N9WWE0</accession>
<evidence type="ECO:0000259" key="13">
    <source>
        <dbReference type="PROSITE" id="PS50262"/>
    </source>
</evidence>
<proteinExistence type="inferred from homology"/>
<keyword evidence="9 11" id="KW-0675">Receptor</keyword>
<dbReference type="PRINTS" id="PR00237">
    <property type="entry name" value="GPCRRHODOPSN"/>
</dbReference>
<evidence type="ECO:0000313" key="15">
    <source>
        <dbReference type="Proteomes" id="UP001153620"/>
    </source>
</evidence>
<keyword evidence="6 11" id="KW-0297">G-protein coupled receptor</keyword>
<feature type="transmembrane region" description="Helical" evidence="12">
    <location>
        <begin position="184"/>
        <end position="204"/>
    </location>
</feature>
<evidence type="ECO:0000256" key="2">
    <source>
        <dbReference type="ARBA" id="ARBA00010663"/>
    </source>
</evidence>
<dbReference type="GO" id="GO:0071880">
    <property type="term" value="P:adenylate cyclase-activating adrenergic receptor signaling pathway"/>
    <property type="evidence" value="ECO:0007669"/>
    <property type="project" value="TreeGrafter"/>
</dbReference>
<feature type="transmembrane region" description="Helical" evidence="12">
    <location>
        <begin position="384"/>
        <end position="402"/>
    </location>
</feature>
<reference evidence="14" key="2">
    <citation type="submission" date="2022-10" db="EMBL/GenBank/DDBJ databases">
        <authorList>
            <consortium name="ENA_rothamsted_submissions"/>
            <consortium name="culmorum"/>
            <person name="King R."/>
        </authorList>
    </citation>
    <scope>NUCLEOTIDE SEQUENCE</scope>
</reference>
<evidence type="ECO:0000256" key="8">
    <source>
        <dbReference type="ARBA" id="ARBA00023157"/>
    </source>
</evidence>
<organism evidence="14 15">
    <name type="scientific">Chironomus riparius</name>
    <dbReference type="NCBI Taxonomy" id="315576"/>
    <lineage>
        <taxon>Eukaryota</taxon>
        <taxon>Metazoa</taxon>
        <taxon>Ecdysozoa</taxon>
        <taxon>Arthropoda</taxon>
        <taxon>Hexapoda</taxon>
        <taxon>Insecta</taxon>
        <taxon>Pterygota</taxon>
        <taxon>Neoptera</taxon>
        <taxon>Endopterygota</taxon>
        <taxon>Diptera</taxon>
        <taxon>Nematocera</taxon>
        <taxon>Chironomoidea</taxon>
        <taxon>Chironomidae</taxon>
        <taxon>Chironominae</taxon>
        <taxon>Chironomus</taxon>
    </lineage>
</organism>
<comment type="similarity">
    <text evidence="2 11">Belongs to the G-protein coupled receptor 1 family.</text>
</comment>